<name>A0A816MCK2_9BILA</name>
<dbReference type="Proteomes" id="UP000663866">
    <property type="component" value="Unassembled WGS sequence"/>
</dbReference>
<organism evidence="3 10">
    <name type="scientific">Rotaria magnacalcarata</name>
    <dbReference type="NCBI Taxonomy" id="392030"/>
    <lineage>
        <taxon>Eukaryota</taxon>
        <taxon>Metazoa</taxon>
        <taxon>Spiralia</taxon>
        <taxon>Gnathifera</taxon>
        <taxon>Rotifera</taxon>
        <taxon>Eurotatoria</taxon>
        <taxon>Bdelloidea</taxon>
        <taxon>Philodinida</taxon>
        <taxon>Philodinidae</taxon>
        <taxon>Rotaria</taxon>
    </lineage>
</organism>
<dbReference type="PANTHER" id="PTHR34599:SF1">
    <property type="entry name" value="PHOSPHATIDIC ACID PHOSPHATASE TYPE 2_HALOPEROXIDASE DOMAIN-CONTAINING PROTEIN"/>
    <property type="match status" value="1"/>
</dbReference>
<reference evidence="3" key="1">
    <citation type="submission" date="2021-02" db="EMBL/GenBank/DDBJ databases">
        <authorList>
            <person name="Nowell W R."/>
        </authorList>
    </citation>
    <scope>NUCLEOTIDE SEQUENCE</scope>
</reference>
<evidence type="ECO:0000313" key="6">
    <source>
        <dbReference type="EMBL" id="CAF3827448.1"/>
    </source>
</evidence>
<dbReference type="Pfam" id="PF01569">
    <property type="entry name" value="PAP2"/>
    <property type="match status" value="1"/>
</dbReference>
<evidence type="ECO:0000313" key="8">
    <source>
        <dbReference type="EMBL" id="CAF4057021.1"/>
    </source>
</evidence>
<evidence type="ECO:0000313" key="2">
    <source>
        <dbReference type="EMBL" id="CAF0973685.1"/>
    </source>
</evidence>
<dbReference type="PANTHER" id="PTHR34599">
    <property type="entry name" value="PEROXIDASE-RELATED"/>
    <property type="match status" value="1"/>
</dbReference>
<dbReference type="EMBL" id="CAJOBH010000957">
    <property type="protein sequence ID" value="CAF3827448.1"/>
    <property type="molecule type" value="Genomic_DNA"/>
</dbReference>
<dbReference type="EMBL" id="CAJOBG010000768">
    <property type="protein sequence ID" value="CAF3855946.1"/>
    <property type="molecule type" value="Genomic_DNA"/>
</dbReference>
<dbReference type="Proteomes" id="UP000663856">
    <property type="component" value="Unassembled WGS sequence"/>
</dbReference>
<dbReference type="SUPFAM" id="SSF48317">
    <property type="entry name" value="Acid phosphatase/Vanadium-dependent haloperoxidase"/>
    <property type="match status" value="1"/>
</dbReference>
<evidence type="ECO:0000313" key="11">
    <source>
        <dbReference type="Proteomes" id="UP000663866"/>
    </source>
</evidence>
<dbReference type="EMBL" id="CAJNOV010000068">
    <property type="protein sequence ID" value="CAF0973685.1"/>
    <property type="molecule type" value="Genomic_DNA"/>
</dbReference>
<comment type="caution">
    <text evidence="3">The sequence shown here is derived from an EMBL/GenBank/DDBJ whole genome shotgun (WGS) entry which is preliminary data.</text>
</comment>
<sequence>MINGNTDRSIISTPYINKLLAKMQSSSMDAILLWNLVTLEICANDYDPALVKSPEHGDPARTARAFAIIHGAMYTAMNSFDTSYTQLVQQSGTSRIDPLLKRYGMSAAVLEAAYQALSYLYQKQRSVLDAAYIFHLGQLRNGNQAEAEIRMGLTVGELTASFILKNREFDGSTTNEIYIPSLSLGYHNVDPTNPQQGFSDPHWGKVKPFFLDFASKFRASNVVGDSPVSRLNYLNSSVFSADLNEVKLLGSKTSTARTNDQTHIGIAWAYDGAPKIGTPPRLYNQIARVIAIKQNNTFERNARMFALVNYALADAAVAAWDTKYYYSFWRPIRGIRNAPNPDHRDSAWVPLGAPSDSSAPNFTPSFPAYVSGHATFGSATFEALRSFYDTDNIAFQFQSDEYNGQTIDSNTGRPRPALTRSYTTLSAAEKENADSRIYLGVHWRSDALRGQAIGKQVAFEVFRKFN</sequence>
<dbReference type="CDD" id="cd03398">
    <property type="entry name" value="PAP2_haloperoxidase"/>
    <property type="match status" value="1"/>
</dbReference>
<gene>
    <name evidence="6" type="ORF">BYL167_LOCUS4494</name>
    <name evidence="2" type="ORF">CJN711_LOCUS999</name>
    <name evidence="3" type="ORF">MBJ925_LOCUS7754</name>
    <name evidence="7" type="ORF">OVN521_LOCUS7109</name>
    <name evidence="9" type="ORF">SMN809_LOCUS18147</name>
    <name evidence="8" type="ORF">UXM345_LOCUS19591</name>
    <name evidence="4" type="ORF">WKI299_LOCUS17090</name>
    <name evidence="5" type="ORF">XDN619_LOCUS35374</name>
</gene>
<evidence type="ECO:0000313" key="9">
    <source>
        <dbReference type="EMBL" id="CAF4118213.1"/>
    </source>
</evidence>
<dbReference type="AlphaFoldDB" id="A0A816MCK2"/>
<evidence type="ECO:0000313" key="10">
    <source>
        <dbReference type="Proteomes" id="UP000663824"/>
    </source>
</evidence>
<dbReference type="EMBL" id="CAJNRG010018194">
    <property type="protein sequence ID" value="CAF2251237.1"/>
    <property type="molecule type" value="Genomic_DNA"/>
</dbReference>
<evidence type="ECO:0000313" key="5">
    <source>
        <dbReference type="EMBL" id="CAF2251237.1"/>
    </source>
</evidence>
<evidence type="ECO:0000313" key="4">
    <source>
        <dbReference type="EMBL" id="CAF2085671.1"/>
    </source>
</evidence>
<dbReference type="Gene3D" id="1.20.144.10">
    <property type="entry name" value="Phosphatidic acid phosphatase type 2/haloperoxidase"/>
    <property type="match status" value="1"/>
</dbReference>
<dbReference type="InterPro" id="IPR052559">
    <property type="entry name" value="V-haloperoxidase"/>
</dbReference>
<dbReference type="Gene3D" id="1.10.606.10">
    <property type="entry name" value="Vanadium-containing Chloroperoxidase, domain 2"/>
    <property type="match status" value="1"/>
</dbReference>
<dbReference type="Proteomes" id="UP000681967">
    <property type="component" value="Unassembled WGS sequence"/>
</dbReference>
<dbReference type="Proteomes" id="UP000676336">
    <property type="component" value="Unassembled WGS sequence"/>
</dbReference>
<accession>A0A816MCK2</accession>
<dbReference type="Proteomes" id="UP000663842">
    <property type="component" value="Unassembled WGS sequence"/>
</dbReference>
<dbReference type="EMBL" id="CAJOBF010002805">
    <property type="protein sequence ID" value="CAF4057021.1"/>
    <property type="molecule type" value="Genomic_DNA"/>
</dbReference>
<keyword evidence="11" id="KW-1185">Reference proteome</keyword>
<dbReference type="Proteomes" id="UP000663855">
    <property type="component" value="Unassembled WGS sequence"/>
</dbReference>
<feature type="domain" description="Phosphatidic acid phosphatase type 2/haloperoxidase" evidence="1">
    <location>
        <begin position="307"/>
        <end position="463"/>
    </location>
</feature>
<dbReference type="InterPro" id="IPR016119">
    <property type="entry name" value="Br/Cl_peroxidase_C"/>
</dbReference>
<dbReference type="InterPro" id="IPR036938">
    <property type="entry name" value="PAP2/HPO_sf"/>
</dbReference>
<dbReference type="GO" id="GO:0004601">
    <property type="term" value="F:peroxidase activity"/>
    <property type="evidence" value="ECO:0007669"/>
    <property type="project" value="InterPro"/>
</dbReference>
<proteinExistence type="predicted"/>
<dbReference type="EMBL" id="CAJNRE010002763">
    <property type="protein sequence ID" value="CAF1990664.1"/>
    <property type="molecule type" value="Genomic_DNA"/>
</dbReference>
<dbReference type="EMBL" id="CAJNRF010006865">
    <property type="protein sequence ID" value="CAF2085671.1"/>
    <property type="molecule type" value="Genomic_DNA"/>
</dbReference>
<dbReference type="Proteomes" id="UP000663887">
    <property type="component" value="Unassembled WGS sequence"/>
</dbReference>
<evidence type="ECO:0000313" key="3">
    <source>
        <dbReference type="EMBL" id="CAF1990664.1"/>
    </source>
</evidence>
<evidence type="ECO:0000313" key="7">
    <source>
        <dbReference type="EMBL" id="CAF3855946.1"/>
    </source>
</evidence>
<evidence type="ECO:0000259" key="1">
    <source>
        <dbReference type="Pfam" id="PF01569"/>
    </source>
</evidence>
<dbReference type="Proteomes" id="UP000663824">
    <property type="component" value="Unassembled WGS sequence"/>
</dbReference>
<dbReference type="EMBL" id="CAJOBI010008639">
    <property type="protein sequence ID" value="CAF4118213.1"/>
    <property type="molecule type" value="Genomic_DNA"/>
</dbReference>
<dbReference type="InterPro" id="IPR000326">
    <property type="entry name" value="PAP2/HPO"/>
</dbReference>
<protein>
    <recommendedName>
        <fullName evidence="1">Phosphatidic acid phosphatase type 2/haloperoxidase domain-containing protein</fullName>
    </recommendedName>
</protein>